<dbReference type="EMBL" id="BKCN01000005">
    <property type="protein sequence ID" value="GER03624.1"/>
    <property type="molecule type" value="Genomic_DNA"/>
</dbReference>
<sequence>MADEDLMAGKTIKTLYSAAEISARIDDMADAIITHAIITEAKGALLVEVIMNGAVIFAADLVRALSRRGLDIEIDFIALSSYGEGTESSGNVVLEADARGAIAGRTVLLIDDILETGRTLNYARSYFLGKGAAHVMTGVLLDKSAGRDPVIRPDFAGFECPDLFVIGYGMDYAYRFRELPYIGYMEQGAAADGKDSTG</sequence>
<evidence type="ECO:0000313" key="4">
    <source>
        <dbReference type="EMBL" id="GER03624.1"/>
    </source>
</evidence>
<comment type="catalytic activity">
    <reaction evidence="2">
        <text>IMP + diphosphate = hypoxanthine + 5-phospho-alpha-D-ribose 1-diphosphate</text>
        <dbReference type="Rhea" id="RHEA:17973"/>
        <dbReference type="ChEBI" id="CHEBI:17368"/>
        <dbReference type="ChEBI" id="CHEBI:33019"/>
        <dbReference type="ChEBI" id="CHEBI:58017"/>
        <dbReference type="ChEBI" id="CHEBI:58053"/>
        <dbReference type="EC" id="2.4.2.8"/>
    </reaction>
    <physiologicalReaction direction="right-to-left" evidence="2">
        <dbReference type="Rhea" id="RHEA:17975"/>
    </physiologicalReaction>
</comment>
<reference evidence="4 5" key="1">
    <citation type="submission" date="2019-09" db="EMBL/GenBank/DDBJ databases">
        <title>NBRP : Genome information of microbial organism related human and environment.</title>
        <authorList>
            <person name="Hattori M."/>
            <person name="Oshima K."/>
            <person name="Inaba H."/>
            <person name="Suda W."/>
            <person name="Sakamoto M."/>
            <person name="Iino T."/>
            <person name="Kitahara M."/>
            <person name="Oshida Y."/>
            <person name="Iida T."/>
            <person name="Kudo T."/>
            <person name="Itoh T."/>
            <person name="Ohkuma M."/>
        </authorList>
    </citation>
    <scope>NUCLEOTIDE SEQUENCE [LARGE SCALE GENOMIC DNA]</scope>
    <source>
        <strain evidence="4 5">Q-1</strain>
    </source>
</reference>
<dbReference type="Pfam" id="PF00156">
    <property type="entry name" value="Pribosyltran"/>
    <property type="match status" value="1"/>
</dbReference>
<dbReference type="PANTHER" id="PTHR43340">
    <property type="entry name" value="HYPOXANTHINE-GUANINE PHOSPHORIBOSYLTRANSFERASE"/>
    <property type="match status" value="1"/>
</dbReference>
<evidence type="ECO:0000313" key="5">
    <source>
        <dbReference type="Proteomes" id="UP000324996"/>
    </source>
</evidence>
<dbReference type="GO" id="GO:0006178">
    <property type="term" value="P:guanine salvage"/>
    <property type="evidence" value="ECO:0007669"/>
    <property type="project" value="TreeGrafter"/>
</dbReference>
<feature type="domain" description="Phosphoribosyltransferase" evidence="3">
    <location>
        <begin position="50"/>
        <end position="172"/>
    </location>
</feature>
<dbReference type="GO" id="GO:0032263">
    <property type="term" value="P:GMP salvage"/>
    <property type="evidence" value="ECO:0007669"/>
    <property type="project" value="TreeGrafter"/>
</dbReference>
<accession>A0A5A7N793</accession>
<gene>
    <name evidence="4" type="primary">hpt</name>
    <name evidence="4" type="ORF">JCM17846_13060</name>
</gene>
<organism evidence="4 5">
    <name type="scientific">Iodidimonas nitroreducens</name>
    <dbReference type="NCBI Taxonomy" id="1236968"/>
    <lineage>
        <taxon>Bacteria</taxon>
        <taxon>Pseudomonadati</taxon>
        <taxon>Pseudomonadota</taxon>
        <taxon>Alphaproteobacteria</taxon>
        <taxon>Iodidimonadales</taxon>
        <taxon>Iodidimonadaceae</taxon>
        <taxon>Iodidimonas</taxon>
    </lineage>
</organism>
<dbReference type="GO" id="GO:0046100">
    <property type="term" value="P:hypoxanthine metabolic process"/>
    <property type="evidence" value="ECO:0007669"/>
    <property type="project" value="TreeGrafter"/>
</dbReference>
<dbReference type="AlphaFoldDB" id="A0A5A7N793"/>
<evidence type="ECO:0000256" key="1">
    <source>
        <dbReference type="ARBA" id="ARBA00048811"/>
    </source>
</evidence>
<dbReference type="GO" id="GO:0032264">
    <property type="term" value="P:IMP salvage"/>
    <property type="evidence" value="ECO:0007669"/>
    <property type="project" value="TreeGrafter"/>
</dbReference>
<evidence type="ECO:0000256" key="2">
    <source>
        <dbReference type="ARBA" id="ARBA00049402"/>
    </source>
</evidence>
<keyword evidence="5" id="KW-1185">Reference proteome</keyword>
<dbReference type="GO" id="GO:0005829">
    <property type="term" value="C:cytosol"/>
    <property type="evidence" value="ECO:0007669"/>
    <property type="project" value="TreeGrafter"/>
</dbReference>
<dbReference type="GO" id="GO:0004422">
    <property type="term" value="F:hypoxanthine phosphoribosyltransferase activity"/>
    <property type="evidence" value="ECO:0007669"/>
    <property type="project" value="TreeGrafter"/>
</dbReference>
<name>A0A5A7N793_9PROT</name>
<dbReference type="InterPro" id="IPR029057">
    <property type="entry name" value="PRTase-like"/>
</dbReference>
<keyword evidence="4" id="KW-0808">Transferase</keyword>
<proteinExistence type="predicted"/>
<protein>
    <submittedName>
        <fullName evidence="4">Hypoxanthine phosphoribosyltransferase</fullName>
    </submittedName>
</protein>
<dbReference type="GO" id="GO:0000287">
    <property type="term" value="F:magnesium ion binding"/>
    <property type="evidence" value="ECO:0007669"/>
    <property type="project" value="TreeGrafter"/>
</dbReference>
<dbReference type="Gene3D" id="3.40.50.2020">
    <property type="match status" value="1"/>
</dbReference>
<dbReference type="RefSeq" id="WP_052371098.1">
    <property type="nucleotide sequence ID" value="NZ_BKCN01000005.1"/>
</dbReference>
<dbReference type="CDD" id="cd06223">
    <property type="entry name" value="PRTases_typeI"/>
    <property type="match status" value="1"/>
</dbReference>
<dbReference type="InterPro" id="IPR000836">
    <property type="entry name" value="PRTase_dom"/>
</dbReference>
<comment type="caution">
    <text evidence="4">The sequence shown here is derived from an EMBL/GenBank/DDBJ whole genome shotgun (WGS) entry which is preliminary data.</text>
</comment>
<dbReference type="InterPro" id="IPR050408">
    <property type="entry name" value="HGPRT"/>
</dbReference>
<dbReference type="PANTHER" id="PTHR43340:SF1">
    <property type="entry name" value="HYPOXANTHINE PHOSPHORIBOSYLTRANSFERASE"/>
    <property type="match status" value="1"/>
</dbReference>
<evidence type="ECO:0000259" key="3">
    <source>
        <dbReference type="Pfam" id="PF00156"/>
    </source>
</evidence>
<dbReference type="Proteomes" id="UP000324996">
    <property type="component" value="Unassembled WGS sequence"/>
</dbReference>
<dbReference type="SUPFAM" id="SSF53271">
    <property type="entry name" value="PRTase-like"/>
    <property type="match status" value="1"/>
</dbReference>
<keyword evidence="4" id="KW-0328">Glycosyltransferase</keyword>
<comment type="catalytic activity">
    <reaction evidence="1">
        <text>GMP + diphosphate = guanine + 5-phospho-alpha-D-ribose 1-diphosphate</text>
        <dbReference type="Rhea" id="RHEA:25424"/>
        <dbReference type="ChEBI" id="CHEBI:16235"/>
        <dbReference type="ChEBI" id="CHEBI:33019"/>
        <dbReference type="ChEBI" id="CHEBI:58017"/>
        <dbReference type="ChEBI" id="CHEBI:58115"/>
        <dbReference type="EC" id="2.4.2.8"/>
    </reaction>
    <physiologicalReaction direction="right-to-left" evidence="1">
        <dbReference type="Rhea" id="RHEA:25426"/>
    </physiologicalReaction>
</comment>